<feature type="compositionally biased region" description="Polar residues" evidence="1">
    <location>
        <begin position="1"/>
        <end position="12"/>
    </location>
</feature>
<name>A0A6U9W8P5_9STRA</name>
<organism evidence="2">
    <name type="scientific">Pseudo-nitzschia australis</name>
    <dbReference type="NCBI Taxonomy" id="44445"/>
    <lineage>
        <taxon>Eukaryota</taxon>
        <taxon>Sar</taxon>
        <taxon>Stramenopiles</taxon>
        <taxon>Ochrophyta</taxon>
        <taxon>Bacillariophyta</taxon>
        <taxon>Bacillariophyceae</taxon>
        <taxon>Bacillariophycidae</taxon>
        <taxon>Bacillariales</taxon>
        <taxon>Bacillariaceae</taxon>
        <taxon>Pseudo-nitzschia</taxon>
    </lineage>
</organism>
<evidence type="ECO:0000256" key="1">
    <source>
        <dbReference type="SAM" id="MobiDB-lite"/>
    </source>
</evidence>
<evidence type="ECO:0000313" key="2">
    <source>
        <dbReference type="EMBL" id="CAE0710606.1"/>
    </source>
</evidence>
<accession>A0A6U9W8P5</accession>
<dbReference type="AlphaFoldDB" id="A0A6U9W8P5"/>
<feature type="region of interest" description="Disordered" evidence="1">
    <location>
        <begin position="174"/>
        <end position="241"/>
    </location>
</feature>
<protein>
    <submittedName>
        <fullName evidence="2">Uncharacterized protein</fullName>
    </submittedName>
</protein>
<feature type="compositionally biased region" description="Polar residues" evidence="1">
    <location>
        <begin position="19"/>
        <end position="29"/>
    </location>
</feature>
<feature type="compositionally biased region" description="Basic and acidic residues" evidence="1">
    <location>
        <begin position="187"/>
        <end position="197"/>
    </location>
</feature>
<reference evidence="2" key="1">
    <citation type="submission" date="2021-01" db="EMBL/GenBank/DDBJ databases">
        <authorList>
            <person name="Corre E."/>
            <person name="Pelletier E."/>
            <person name="Niang G."/>
            <person name="Scheremetjew M."/>
            <person name="Finn R."/>
            <person name="Kale V."/>
            <person name="Holt S."/>
            <person name="Cochrane G."/>
            <person name="Meng A."/>
            <person name="Brown T."/>
            <person name="Cohen L."/>
        </authorList>
    </citation>
    <scope>NUCLEOTIDE SEQUENCE</scope>
    <source>
        <strain evidence="2">10249 10 AB</strain>
    </source>
</reference>
<evidence type="ECO:0000313" key="3">
    <source>
        <dbReference type="EMBL" id="CAE0710607.1"/>
    </source>
</evidence>
<feature type="compositionally biased region" description="Low complexity" evidence="1">
    <location>
        <begin position="213"/>
        <end position="229"/>
    </location>
</feature>
<proteinExistence type="predicted"/>
<dbReference type="EMBL" id="HBIX01004240">
    <property type="protein sequence ID" value="CAE0710606.1"/>
    <property type="molecule type" value="Transcribed_RNA"/>
</dbReference>
<feature type="region of interest" description="Disordered" evidence="1">
    <location>
        <begin position="1"/>
        <end position="45"/>
    </location>
</feature>
<sequence length="613" mass="68239">MFELPSSQSQASPLRLSLVGQNNNQSISSQKKRKSNSIAGPSSFDEENRLQVSTNLFVDTTDCDLSLEKSFNQHITKSPRLEKSIERNKVNITKSSDPTLSPFRNNNNISINMMEDFTVPAIDTLNDDLKSSFIDCHPSPNGSECGTEVSSVSQRREWLKSFGKKQSSNIFRSMINDKGPETTQTRQNDDRNKKEARVANAVKDARQSPPASPKSSISFSSGFSTSRYPTGVTNSATKPKQLKPVINRRASSAVMMNSWKVKNHEGVQATDEGYASVASLSKWLESDPTAAKKMRHVRRGRNIISKSRQFEKDQGDVIIMESNISRGAVGDKKKWLKNAFQFTEEENPDDDTSSIYSGYVQSDVGRSVRAHPRFNRPGAQTEIITDDAASSLSVSDKKDWLKNAFSKNSEERKTLGYAKAGTDVMPNRGQSRDDTASRAKLMFKQRSTRKLAPASPPCVNLKSKEPVALASSFNSNGDTKSIAPKNNAVTKPESITATKPEEPVFRSKNTVQITESKEEEKAPVDFRSARDVLIERSKKNGHNTKVVNKVFLRKKKFEKLEEESRRKSIGVGLVLKTSWDLSDISTGRPSNAYEKKYVQAQSIAPKKSFEDLP</sequence>
<dbReference type="EMBL" id="HBIX01004241">
    <property type="protein sequence ID" value="CAE0710607.1"/>
    <property type="molecule type" value="Transcribed_RNA"/>
</dbReference>
<gene>
    <name evidence="2" type="ORF">PAUS00366_LOCUS3333</name>
    <name evidence="3" type="ORF">PAUS00366_LOCUS3334</name>
</gene>